<reference evidence="4 5" key="1">
    <citation type="submission" date="2015-01" db="EMBL/GenBank/DDBJ databases">
        <title>Vibrio sp. C94 JCM 19241 whole genome shotgun sequence.</title>
        <authorList>
            <person name="Sawabe T."/>
            <person name="Meirelles P."/>
            <person name="Feng G."/>
            <person name="Sayaka M."/>
            <person name="Hattori M."/>
            <person name="Ohkuma M."/>
        </authorList>
    </citation>
    <scope>NUCLEOTIDE SEQUENCE [LARGE SCALE GENOMIC DNA]</scope>
    <source>
        <strain evidence="5">JCM 19241</strain>
    </source>
</reference>
<sequence>MELKKQFPNNNFILDALSDFYIESDKGKEAQTMLETALETKPRNPVLTINLANVMIEDEEYDRAVRTLQRFTHDNPKDTNGWHLLSKAYASLGDSANEVAARGELYALNANWNRAIQSFTQLHNSPSWEAYNKLGSTQESTSYCNNVTNLWRYKTNLKGTFMPVTIYHNPRCSKSRQTLALLEEKGIEPEVVLYLQAELTKDDLKALYSQLELSNVREMMRTKEADYKELNLGADDVTDEQLFDAMLSHRKLIERPIVVNEGKARHGRPPEQVLEIL</sequence>
<dbReference type="PROSITE" id="PS51353">
    <property type="entry name" value="ARSC"/>
    <property type="match status" value="1"/>
</dbReference>
<reference evidence="4 5" key="2">
    <citation type="submission" date="2015-01" db="EMBL/GenBank/DDBJ databases">
        <authorList>
            <consortium name="NBRP consortium"/>
            <person name="Sawabe T."/>
            <person name="Meirelles P."/>
            <person name="Feng G."/>
            <person name="Sayaka M."/>
            <person name="Hattori M."/>
            <person name="Ohkuma M."/>
        </authorList>
    </citation>
    <scope>NUCLEOTIDE SEQUENCE [LARGE SCALE GENOMIC DNA]</scope>
    <source>
        <strain evidence="5">JCM 19241</strain>
    </source>
</reference>
<evidence type="ECO:0000313" key="4">
    <source>
        <dbReference type="EMBL" id="GAM73086.1"/>
    </source>
</evidence>
<dbReference type="EMBL" id="BBSC01000001">
    <property type="protein sequence ID" value="GAM73086.1"/>
    <property type="molecule type" value="Genomic_DNA"/>
</dbReference>
<accession>A0A0B8Q3J3</accession>
<dbReference type="Gene3D" id="3.40.30.10">
    <property type="entry name" value="Glutaredoxin"/>
    <property type="match status" value="1"/>
</dbReference>
<dbReference type="STRING" id="1481914.JCM19241_2541"/>
<dbReference type="InterPro" id="IPR006659">
    <property type="entry name" value="Arsenate_reductase"/>
</dbReference>
<evidence type="ECO:0000313" key="5">
    <source>
        <dbReference type="Proteomes" id="UP000031666"/>
    </source>
</evidence>
<dbReference type="SUPFAM" id="SSF48452">
    <property type="entry name" value="TPR-like"/>
    <property type="match status" value="1"/>
</dbReference>
<dbReference type="Gene3D" id="1.25.40.10">
    <property type="entry name" value="Tetratricopeptide repeat domain"/>
    <property type="match status" value="1"/>
</dbReference>
<keyword evidence="2 4" id="KW-0560">Oxidoreductase</keyword>
<dbReference type="InterPro" id="IPR036249">
    <property type="entry name" value="Thioredoxin-like_sf"/>
</dbReference>
<dbReference type="PANTHER" id="PTHR30041">
    <property type="entry name" value="ARSENATE REDUCTASE"/>
    <property type="match status" value="1"/>
</dbReference>
<dbReference type="InterPro" id="IPR006660">
    <property type="entry name" value="Arsenate_reductase-like"/>
</dbReference>
<comment type="caution">
    <text evidence="4">The sequence shown here is derived from an EMBL/GenBank/DDBJ whole genome shotgun (WGS) entry which is preliminary data.</text>
</comment>
<dbReference type="AlphaFoldDB" id="A0A0B8Q3J3"/>
<dbReference type="EC" id="1.20.4.1" evidence="4"/>
<evidence type="ECO:0000256" key="1">
    <source>
        <dbReference type="ARBA" id="ARBA00007198"/>
    </source>
</evidence>
<dbReference type="SUPFAM" id="SSF52833">
    <property type="entry name" value="Thioredoxin-like"/>
    <property type="match status" value="1"/>
</dbReference>
<evidence type="ECO:0000256" key="3">
    <source>
        <dbReference type="PROSITE-ProRule" id="PRU01282"/>
    </source>
</evidence>
<dbReference type="Proteomes" id="UP000031666">
    <property type="component" value="Unassembled WGS sequence"/>
</dbReference>
<organism evidence="4 5">
    <name type="scientific">Vibrio ishigakensis</name>
    <dbReference type="NCBI Taxonomy" id="1481914"/>
    <lineage>
        <taxon>Bacteria</taxon>
        <taxon>Pseudomonadati</taxon>
        <taxon>Pseudomonadota</taxon>
        <taxon>Gammaproteobacteria</taxon>
        <taxon>Vibrionales</taxon>
        <taxon>Vibrionaceae</taxon>
        <taxon>Vibrio</taxon>
    </lineage>
</organism>
<dbReference type="Pfam" id="PF03960">
    <property type="entry name" value="ArsC"/>
    <property type="match status" value="1"/>
</dbReference>
<name>A0A0B8Q3J3_9VIBR</name>
<dbReference type="Pfam" id="PF14559">
    <property type="entry name" value="TPR_19"/>
    <property type="match status" value="1"/>
</dbReference>
<protein>
    <submittedName>
        <fullName evidence="4">Arsenate reductase</fullName>
        <ecNumber evidence="4">1.20.4.1</ecNumber>
    </submittedName>
</protein>
<evidence type="ECO:0000256" key="2">
    <source>
        <dbReference type="ARBA" id="ARBA00023002"/>
    </source>
</evidence>
<gene>
    <name evidence="4" type="ORF">JCM19241_2541</name>
</gene>
<dbReference type="GO" id="GO:0008794">
    <property type="term" value="F:arsenate reductase (glutaredoxin) activity"/>
    <property type="evidence" value="ECO:0007669"/>
    <property type="project" value="UniProtKB-EC"/>
</dbReference>
<dbReference type="CDD" id="cd03034">
    <property type="entry name" value="ArsC_ArsC"/>
    <property type="match status" value="1"/>
</dbReference>
<dbReference type="InterPro" id="IPR011990">
    <property type="entry name" value="TPR-like_helical_dom_sf"/>
</dbReference>
<dbReference type="NCBIfam" id="TIGR00014">
    <property type="entry name" value="arsC"/>
    <property type="match status" value="1"/>
</dbReference>
<comment type="similarity">
    <text evidence="1 3">Belongs to the ArsC family.</text>
</comment>
<proteinExistence type="inferred from homology"/>
<dbReference type="PANTHER" id="PTHR30041:SF4">
    <property type="entry name" value="ARSENATE REDUCTASE"/>
    <property type="match status" value="1"/>
</dbReference>